<dbReference type="Pfam" id="PF14382">
    <property type="entry name" value="ECR1_N"/>
    <property type="match status" value="1"/>
</dbReference>
<evidence type="ECO:0000256" key="2">
    <source>
        <dbReference type="ARBA" id="ARBA00022490"/>
    </source>
</evidence>
<dbReference type="GO" id="GO:0005737">
    <property type="term" value="C:cytoplasm"/>
    <property type="evidence" value="ECO:0007669"/>
    <property type="project" value="TreeGrafter"/>
</dbReference>
<dbReference type="GO" id="GO:0005730">
    <property type="term" value="C:nucleolus"/>
    <property type="evidence" value="ECO:0007669"/>
    <property type="project" value="UniProtKB-SubCell"/>
</dbReference>
<dbReference type="PROSITE" id="PS50126">
    <property type="entry name" value="S1"/>
    <property type="match status" value="1"/>
</dbReference>
<keyword evidence="2" id="KW-0963">Cytoplasm</keyword>
<organism evidence="5">
    <name type="scientific">Polytomella parva</name>
    <dbReference type="NCBI Taxonomy" id="51329"/>
    <lineage>
        <taxon>Eukaryota</taxon>
        <taxon>Viridiplantae</taxon>
        <taxon>Chlorophyta</taxon>
        <taxon>core chlorophytes</taxon>
        <taxon>Chlorophyceae</taxon>
        <taxon>CS clade</taxon>
        <taxon>Chlamydomonadales</taxon>
        <taxon>Chlamydomonadaceae</taxon>
        <taxon>Polytomella</taxon>
    </lineage>
</organism>
<dbReference type="InterPro" id="IPR019495">
    <property type="entry name" value="EXOSC1_C"/>
</dbReference>
<proteinExistence type="predicted"/>
<protein>
    <recommendedName>
        <fullName evidence="4">S1 motif domain-containing protein</fullName>
    </recommendedName>
</protein>
<dbReference type="GO" id="GO:0003723">
    <property type="term" value="F:RNA binding"/>
    <property type="evidence" value="ECO:0007669"/>
    <property type="project" value="InterPro"/>
</dbReference>
<dbReference type="InterPro" id="IPR025721">
    <property type="entry name" value="Exosome_cplx_N_dom"/>
</dbReference>
<dbReference type="EMBL" id="HBFM01002162">
    <property type="protein sequence ID" value="CAD8764838.1"/>
    <property type="molecule type" value="Transcribed_RNA"/>
</dbReference>
<dbReference type="InterPro" id="IPR039771">
    <property type="entry name" value="Csl4"/>
</dbReference>
<dbReference type="SUPFAM" id="SSF50249">
    <property type="entry name" value="Nucleic acid-binding proteins"/>
    <property type="match status" value="1"/>
</dbReference>
<dbReference type="PANTHER" id="PTHR12686:SF8">
    <property type="entry name" value="EXOSOME COMPLEX COMPONENT CSL4"/>
    <property type="match status" value="1"/>
</dbReference>
<evidence type="ECO:0000313" key="5">
    <source>
        <dbReference type="EMBL" id="CAD8764838.1"/>
    </source>
</evidence>
<sequence>MALAVCVGDNVGTTSLYEAGEGVHVRNGQIYALVVGVRDVKEDPSSGKQVISVLNASAKLIVPKQGDIVIVKITRLLQNAVHGIIMCVGKQTVDQNFKGIIRLQDVRATEIDKVVLADSFRPSDIVRAEILSLGDARSYYLTTARDELGVVHARSAAGASMIAVGWEEMRCPESYIVEKRKVAKS</sequence>
<feature type="domain" description="S1 motif" evidence="4">
    <location>
        <begin position="66"/>
        <end position="145"/>
    </location>
</feature>
<evidence type="ECO:0000259" key="4">
    <source>
        <dbReference type="PROSITE" id="PS50126"/>
    </source>
</evidence>
<dbReference type="GO" id="GO:0006396">
    <property type="term" value="P:RNA processing"/>
    <property type="evidence" value="ECO:0007669"/>
    <property type="project" value="InterPro"/>
</dbReference>
<accession>A0A7S0UPN2</accession>
<reference evidence="5" key="1">
    <citation type="submission" date="2021-01" db="EMBL/GenBank/DDBJ databases">
        <authorList>
            <person name="Corre E."/>
            <person name="Pelletier E."/>
            <person name="Niang G."/>
            <person name="Scheremetjew M."/>
            <person name="Finn R."/>
            <person name="Kale V."/>
            <person name="Holt S."/>
            <person name="Cochrane G."/>
            <person name="Meng A."/>
            <person name="Brown T."/>
            <person name="Cohen L."/>
        </authorList>
    </citation>
    <scope>NUCLEOTIDE SEQUENCE</scope>
    <source>
        <strain evidence="5">SAG 63-3</strain>
    </source>
</reference>
<dbReference type="AlphaFoldDB" id="A0A7S0UPN2"/>
<dbReference type="SUPFAM" id="SSF110324">
    <property type="entry name" value="Ribosomal L27 protein-like"/>
    <property type="match status" value="1"/>
</dbReference>
<dbReference type="Pfam" id="PF10447">
    <property type="entry name" value="EXOSC1"/>
    <property type="match status" value="1"/>
</dbReference>
<dbReference type="Gene3D" id="2.40.50.140">
    <property type="entry name" value="Nucleic acid-binding proteins"/>
    <property type="match status" value="1"/>
</dbReference>
<dbReference type="GO" id="GO:0000176">
    <property type="term" value="C:nuclear exosome (RNase complex)"/>
    <property type="evidence" value="ECO:0007669"/>
    <property type="project" value="TreeGrafter"/>
</dbReference>
<dbReference type="FunFam" id="2.40.50.140:FF:000198">
    <property type="entry name" value="Exosome complex component CSL4"/>
    <property type="match status" value="1"/>
</dbReference>
<dbReference type="PANTHER" id="PTHR12686">
    <property type="entry name" value="3'-5' EXORIBONUCLEASE CSL4-RELATED"/>
    <property type="match status" value="1"/>
</dbReference>
<comment type="subcellular location">
    <subcellularLocation>
        <location evidence="1">Nucleus</location>
        <location evidence="1">Nucleolus</location>
    </subcellularLocation>
</comment>
<name>A0A7S0UPN2_9CHLO</name>
<dbReference type="Gene3D" id="2.40.50.100">
    <property type="match status" value="1"/>
</dbReference>
<gene>
    <name evidence="5" type="ORF">PPAR00522_LOCUS1223</name>
</gene>
<dbReference type="InterPro" id="IPR012340">
    <property type="entry name" value="NA-bd_OB-fold"/>
</dbReference>
<keyword evidence="3" id="KW-0271">Exosome</keyword>
<evidence type="ECO:0000256" key="3">
    <source>
        <dbReference type="ARBA" id="ARBA00022835"/>
    </source>
</evidence>
<evidence type="ECO:0000256" key="1">
    <source>
        <dbReference type="ARBA" id="ARBA00004604"/>
    </source>
</evidence>
<dbReference type="InterPro" id="IPR003029">
    <property type="entry name" value="S1_domain"/>
</dbReference>